<keyword evidence="3" id="KW-1185">Reference proteome</keyword>
<sequence length="416" mass="47953">MSLSGVEKEKAQGAIIRLNSAPDHDVFVPPNWTIDEIRRAIPPHLFERKTSFGLWYFIRDFGMATLSLCLALRIDSFFDGLITQGVPGLYVEFFRWSTWSTYWFFQSLILMGLWVIGHECGHGALSPSKLVCDTVGYVAHTIVWTPYFSWRQSHHIHHIHHASMEKDDTYVPKTRSELSLPPKDSAFDYEDLLSDAPLYNLLSLVARQLFGFPSYLFCHVTGQWLHWQRLKTHPGSSQYLTRSQVRAIIISDIGIAAMAYAIWKAAERWGGGTVLKLYGIPWLLVSHWFVALTYLQHTDATIPRYRRAQWTFARGAASTIDRDFLGAYGRFFLHGAAHYHVVHHFFPKLPFYHAEEATVHLKAFLGEHYHRSDTPLLQALWETWNTCIFVEDDEDVLFFRDRQGNSAIKVLQSTST</sequence>
<dbReference type="Proteomes" id="UP000053257">
    <property type="component" value="Unassembled WGS sequence"/>
</dbReference>
<feature type="domain" description="Fatty acid desaturase" evidence="1">
    <location>
        <begin position="98"/>
        <end position="371"/>
    </location>
</feature>
<dbReference type="STRING" id="745531.A0A0C3S3J1"/>
<dbReference type="InterPro" id="IPR012171">
    <property type="entry name" value="Fatty_acid_desaturase"/>
</dbReference>
<dbReference type="Pfam" id="PF00487">
    <property type="entry name" value="FA_desaturase"/>
    <property type="match status" value="1"/>
</dbReference>
<name>A0A0C3S3J1_PHLG1</name>
<reference evidence="2 3" key="1">
    <citation type="journal article" date="2014" name="PLoS Genet.">
        <title>Analysis of the Phlebiopsis gigantea genome, transcriptome and secretome provides insight into its pioneer colonization strategies of wood.</title>
        <authorList>
            <person name="Hori C."/>
            <person name="Ishida T."/>
            <person name="Igarashi K."/>
            <person name="Samejima M."/>
            <person name="Suzuki H."/>
            <person name="Master E."/>
            <person name="Ferreira P."/>
            <person name="Ruiz-Duenas F.J."/>
            <person name="Held B."/>
            <person name="Canessa P."/>
            <person name="Larrondo L.F."/>
            <person name="Schmoll M."/>
            <person name="Druzhinina I.S."/>
            <person name="Kubicek C.P."/>
            <person name="Gaskell J.A."/>
            <person name="Kersten P."/>
            <person name="St John F."/>
            <person name="Glasner J."/>
            <person name="Sabat G."/>
            <person name="Splinter BonDurant S."/>
            <person name="Syed K."/>
            <person name="Yadav J."/>
            <person name="Mgbeahuruike A.C."/>
            <person name="Kovalchuk A."/>
            <person name="Asiegbu F.O."/>
            <person name="Lackner G."/>
            <person name="Hoffmeister D."/>
            <person name="Rencoret J."/>
            <person name="Gutierrez A."/>
            <person name="Sun H."/>
            <person name="Lindquist E."/>
            <person name="Barry K."/>
            <person name="Riley R."/>
            <person name="Grigoriev I.V."/>
            <person name="Henrissat B."/>
            <person name="Kues U."/>
            <person name="Berka R.M."/>
            <person name="Martinez A.T."/>
            <person name="Covert S.F."/>
            <person name="Blanchette R.A."/>
            <person name="Cullen D."/>
        </authorList>
    </citation>
    <scope>NUCLEOTIDE SEQUENCE [LARGE SCALE GENOMIC DNA]</scope>
    <source>
        <strain evidence="2 3">11061_1 CR5-6</strain>
    </source>
</reference>
<organism evidence="2 3">
    <name type="scientific">Phlebiopsis gigantea (strain 11061_1 CR5-6)</name>
    <name type="common">White-rot fungus</name>
    <name type="synonym">Peniophora gigantea</name>
    <dbReference type="NCBI Taxonomy" id="745531"/>
    <lineage>
        <taxon>Eukaryota</taxon>
        <taxon>Fungi</taxon>
        <taxon>Dikarya</taxon>
        <taxon>Basidiomycota</taxon>
        <taxon>Agaricomycotina</taxon>
        <taxon>Agaricomycetes</taxon>
        <taxon>Polyporales</taxon>
        <taxon>Phanerochaetaceae</taxon>
        <taxon>Phlebiopsis</taxon>
    </lineage>
</organism>
<dbReference type="HOGENOM" id="CLU_033094_0_0_1"/>
<gene>
    <name evidence="2" type="ORF">PHLGIDRAFT_195092</name>
</gene>
<accession>A0A0C3S3J1</accession>
<dbReference type="OrthoDB" id="1461976at2759"/>
<dbReference type="GO" id="GO:0006629">
    <property type="term" value="P:lipid metabolic process"/>
    <property type="evidence" value="ECO:0007669"/>
    <property type="project" value="InterPro"/>
</dbReference>
<dbReference type="EMBL" id="KN840575">
    <property type="protein sequence ID" value="KIP04432.1"/>
    <property type="molecule type" value="Genomic_DNA"/>
</dbReference>
<dbReference type="PANTHER" id="PTHR32100">
    <property type="entry name" value="OMEGA-6 FATTY ACID DESATURASE, CHLOROPLASTIC"/>
    <property type="match status" value="1"/>
</dbReference>
<protein>
    <recommendedName>
        <fullName evidence="1">Fatty acid desaturase domain-containing protein</fullName>
    </recommendedName>
</protein>
<evidence type="ECO:0000313" key="3">
    <source>
        <dbReference type="Proteomes" id="UP000053257"/>
    </source>
</evidence>
<dbReference type="GO" id="GO:0016491">
    <property type="term" value="F:oxidoreductase activity"/>
    <property type="evidence" value="ECO:0007669"/>
    <property type="project" value="InterPro"/>
</dbReference>
<evidence type="ECO:0000313" key="2">
    <source>
        <dbReference type="EMBL" id="KIP04432.1"/>
    </source>
</evidence>
<dbReference type="AlphaFoldDB" id="A0A0C3S3J1"/>
<evidence type="ECO:0000259" key="1">
    <source>
        <dbReference type="Pfam" id="PF00487"/>
    </source>
</evidence>
<dbReference type="InterPro" id="IPR005804">
    <property type="entry name" value="FA_desaturase_dom"/>
</dbReference>
<proteinExistence type="predicted"/>